<proteinExistence type="predicted"/>
<dbReference type="HOGENOM" id="CLU_2740530_0_0_1"/>
<dbReference type="VEuPathDB" id="FungiDB:MGG_17121"/>
<reference evidence="1 2" key="1">
    <citation type="journal article" date="2005" name="Nature">
        <title>The genome sequence of the rice blast fungus Magnaporthe grisea.</title>
        <authorList>
            <person name="Dean R.A."/>
            <person name="Talbot N.J."/>
            <person name="Ebbole D.J."/>
            <person name="Farman M.L."/>
            <person name="Mitchell T.K."/>
            <person name="Orbach M.J."/>
            <person name="Thon M."/>
            <person name="Kulkarni R."/>
            <person name="Xu J.R."/>
            <person name="Pan H."/>
            <person name="Read N.D."/>
            <person name="Lee Y.H."/>
            <person name="Carbone I."/>
            <person name="Brown D."/>
            <person name="Oh Y.Y."/>
            <person name="Donofrio N."/>
            <person name="Jeong J.S."/>
            <person name="Soanes D.M."/>
            <person name="Djonovic S."/>
            <person name="Kolomiets E."/>
            <person name="Rehmeyer C."/>
            <person name="Li W."/>
            <person name="Harding M."/>
            <person name="Kim S."/>
            <person name="Lebrun M.H."/>
            <person name="Bohnert H."/>
            <person name="Coughlan S."/>
            <person name="Butler J."/>
            <person name="Calvo S."/>
            <person name="Ma L.J."/>
            <person name="Nicol R."/>
            <person name="Purcell S."/>
            <person name="Nusbaum C."/>
            <person name="Galagan J.E."/>
            <person name="Birren B.W."/>
        </authorList>
    </citation>
    <scope>NUCLEOTIDE SEQUENCE [LARGE SCALE GENOMIC DNA]</scope>
    <source>
        <strain evidence="2">70-15 / ATCC MYA-4617 / FGSC 8958</strain>
    </source>
</reference>
<dbReference type="Proteomes" id="UP000009058">
    <property type="component" value="Chromosome 4"/>
</dbReference>
<protein>
    <submittedName>
        <fullName evidence="1">Uncharacterized protein</fullName>
    </submittedName>
</protein>
<dbReference type="InParanoid" id="G4N9H2"/>
<dbReference type="EMBL" id="CM001234">
    <property type="protein sequence ID" value="EHA50364.1"/>
    <property type="molecule type" value="Genomic_DNA"/>
</dbReference>
<dbReference type="GeneID" id="12984571"/>
<accession>G4N9H2</accession>
<dbReference type="AlphaFoldDB" id="G4N9H2"/>
<reference key="2">
    <citation type="submission" date="2011-05" db="EMBL/GenBank/DDBJ databases">
        <title>The Genome Sequence of Magnaporthe oryzae 70-15.</title>
        <authorList>
            <consortium name="The Broad Institute Genome Sequencing Platform"/>
            <person name="Ma L.-J."/>
            <person name="Dead R."/>
            <person name="Young S.K."/>
            <person name="Zeng Q."/>
            <person name="Gargeya S."/>
            <person name="Fitzgerald M."/>
            <person name="Haas B."/>
            <person name="Abouelleil A."/>
            <person name="Alvarado L."/>
            <person name="Arachchi H.M."/>
            <person name="Berlin A."/>
            <person name="Brown A."/>
            <person name="Chapman S.B."/>
            <person name="Chen Z."/>
            <person name="Dunbar C."/>
            <person name="Freedman E."/>
            <person name="Gearin G."/>
            <person name="Gellesch M."/>
            <person name="Goldberg J."/>
            <person name="Griggs A."/>
            <person name="Gujja S."/>
            <person name="Heiman D."/>
            <person name="Howarth C."/>
            <person name="Larson L."/>
            <person name="Lui A."/>
            <person name="MacDonald P.J.P."/>
            <person name="Mehta T."/>
            <person name="Montmayeur A."/>
            <person name="Murphy C."/>
            <person name="Neiman D."/>
            <person name="Pearson M."/>
            <person name="Priest M."/>
            <person name="Roberts A."/>
            <person name="Saif S."/>
            <person name="Shea T."/>
            <person name="Shenoy N."/>
            <person name="Sisk P."/>
            <person name="Stolte C."/>
            <person name="Sykes S."/>
            <person name="Yandava C."/>
            <person name="Wortman J."/>
            <person name="Nusbaum C."/>
            <person name="Birren B."/>
        </authorList>
    </citation>
    <scope>NUCLEOTIDE SEQUENCE</scope>
    <source>
        <strain>70-15</strain>
    </source>
</reference>
<evidence type="ECO:0000313" key="2">
    <source>
        <dbReference type="Proteomes" id="UP000009058"/>
    </source>
</evidence>
<dbReference type="KEGG" id="mgr:MGG_17121"/>
<evidence type="ECO:0000313" key="1">
    <source>
        <dbReference type="EMBL" id="EHA50364.1"/>
    </source>
</evidence>
<organism evidence="1 2">
    <name type="scientific">Pyricularia oryzae (strain 70-15 / ATCC MYA-4617 / FGSC 8958)</name>
    <name type="common">Rice blast fungus</name>
    <name type="synonym">Magnaporthe oryzae</name>
    <dbReference type="NCBI Taxonomy" id="242507"/>
    <lineage>
        <taxon>Eukaryota</taxon>
        <taxon>Fungi</taxon>
        <taxon>Dikarya</taxon>
        <taxon>Ascomycota</taxon>
        <taxon>Pezizomycotina</taxon>
        <taxon>Sordariomycetes</taxon>
        <taxon>Sordariomycetidae</taxon>
        <taxon>Magnaporthales</taxon>
        <taxon>Pyriculariaceae</taxon>
        <taxon>Pyricularia</taxon>
    </lineage>
</organism>
<name>G4N9H2_PYRO7</name>
<keyword evidence="2" id="KW-1185">Reference proteome</keyword>
<dbReference type="RefSeq" id="XP_003716683.1">
    <property type="nucleotide sequence ID" value="XM_003716635.1"/>
</dbReference>
<gene>
    <name evidence="1" type="ORF">MGG_17121</name>
</gene>
<sequence>MFWSQASLLVLGRQRTGFISWSKPMIHSSQPLSFPRLVYPPRRMWESTRVQWHFTLSHRWPPATKILSNIV</sequence>